<evidence type="ECO:0000259" key="7">
    <source>
        <dbReference type="Pfam" id="PF00135"/>
    </source>
</evidence>
<gene>
    <name evidence="9" type="primary">LOC112058444</name>
</gene>
<keyword evidence="5" id="KW-0325">Glycoprotein</keyword>
<keyword evidence="2" id="KW-0719">Serine esterase</keyword>
<feature type="chain" id="PRO_5044975928" description="Carboxylic ester hydrolase" evidence="6">
    <location>
        <begin position="23"/>
        <end position="556"/>
    </location>
</feature>
<evidence type="ECO:0000256" key="2">
    <source>
        <dbReference type="ARBA" id="ARBA00022487"/>
    </source>
</evidence>
<dbReference type="Pfam" id="PF00135">
    <property type="entry name" value="COesterase"/>
    <property type="match status" value="1"/>
</dbReference>
<dbReference type="AlphaFoldDB" id="A0A6J1PB56"/>
<dbReference type="PANTHER" id="PTHR11559">
    <property type="entry name" value="CARBOXYLESTERASE"/>
    <property type="match status" value="1"/>
</dbReference>
<keyword evidence="8" id="KW-1185">Reference proteome</keyword>
<dbReference type="KEGG" id="bany:112058444"/>
<comment type="similarity">
    <text evidence="1 6">Belongs to the type-B carboxylesterase/lipase family.</text>
</comment>
<evidence type="ECO:0000256" key="6">
    <source>
        <dbReference type="RuleBase" id="RU361235"/>
    </source>
</evidence>
<keyword evidence="6" id="KW-0732">Signal</keyword>
<dbReference type="GeneID" id="112058444"/>
<evidence type="ECO:0000256" key="4">
    <source>
        <dbReference type="ARBA" id="ARBA00023157"/>
    </source>
</evidence>
<dbReference type="OrthoDB" id="3200163at2759"/>
<dbReference type="PROSITE" id="PS00122">
    <property type="entry name" value="CARBOXYLESTERASE_B_1"/>
    <property type="match status" value="1"/>
</dbReference>
<dbReference type="InterPro" id="IPR019826">
    <property type="entry name" value="Carboxylesterase_B_AS"/>
</dbReference>
<accession>A0A6J1PB56</accession>
<proteinExistence type="inferred from homology"/>
<evidence type="ECO:0000313" key="9">
    <source>
        <dbReference type="RefSeq" id="XP_023955056.2"/>
    </source>
</evidence>
<name>A0A6J1PB56_BICAN</name>
<dbReference type="EC" id="3.1.1.-" evidence="6"/>
<dbReference type="Proteomes" id="UP001652582">
    <property type="component" value="Chromosome 4"/>
</dbReference>
<feature type="domain" description="Carboxylesterase type B" evidence="7">
    <location>
        <begin position="25"/>
        <end position="534"/>
    </location>
</feature>
<dbReference type="InterPro" id="IPR002018">
    <property type="entry name" value="CarbesteraseB"/>
</dbReference>
<evidence type="ECO:0000313" key="8">
    <source>
        <dbReference type="Proteomes" id="UP001652582"/>
    </source>
</evidence>
<keyword evidence="4" id="KW-1015">Disulfide bond</keyword>
<dbReference type="InterPro" id="IPR050309">
    <property type="entry name" value="Type-B_Carboxylest/Lipase"/>
</dbReference>
<dbReference type="RefSeq" id="XP_023955056.2">
    <property type="nucleotide sequence ID" value="XM_024099288.2"/>
</dbReference>
<protein>
    <recommendedName>
        <fullName evidence="6">Carboxylic ester hydrolase</fullName>
        <ecNumber evidence="6">3.1.1.-</ecNumber>
    </recommendedName>
</protein>
<keyword evidence="3 6" id="KW-0378">Hydrolase</keyword>
<reference evidence="9" key="1">
    <citation type="submission" date="2025-08" db="UniProtKB">
        <authorList>
            <consortium name="RefSeq"/>
        </authorList>
    </citation>
    <scope>IDENTIFICATION</scope>
</reference>
<organism evidence="8 9">
    <name type="scientific">Bicyclus anynana</name>
    <name type="common">Squinting bush brown butterfly</name>
    <dbReference type="NCBI Taxonomy" id="110368"/>
    <lineage>
        <taxon>Eukaryota</taxon>
        <taxon>Metazoa</taxon>
        <taxon>Ecdysozoa</taxon>
        <taxon>Arthropoda</taxon>
        <taxon>Hexapoda</taxon>
        <taxon>Insecta</taxon>
        <taxon>Pterygota</taxon>
        <taxon>Neoptera</taxon>
        <taxon>Endopterygota</taxon>
        <taxon>Lepidoptera</taxon>
        <taxon>Glossata</taxon>
        <taxon>Ditrysia</taxon>
        <taxon>Papilionoidea</taxon>
        <taxon>Nymphalidae</taxon>
        <taxon>Satyrinae</taxon>
        <taxon>Satyrini</taxon>
        <taxon>Mycalesina</taxon>
        <taxon>Bicyclus</taxon>
    </lineage>
</organism>
<evidence type="ECO:0000256" key="5">
    <source>
        <dbReference type="ARBA" id="ARBA00023180"/>
    </source>
</evidence>
<dbReference type="GO" id="GO:0052689">
    <property type="term" value="F:carboxylic ester hydrolase activity"/>
    <property type="evidence" value="ECO:0007669"/>
    <property type="project" value="UniProtKB-KW"/>
</dbReference>
<dbReference type="InterPro" id="IPR029058">
    <property type="entry name" value="AB_hydrolase_fold"/>
</dbReference>
<evidence type="ECO:0000256" key="1">
    <source>
        <dbReference type="ARBA" id="ARBA00005964"/>
    </source>
</evidence>
<dbReference type="Gene3D" id="3.40.50.1820">
    <property type="entry name" value="alpha/beta hydrolase"/>
    <property type="match status" value="1"/>
</dbReference>
<feature type="signal peptide" evidence="6">
    <location>
        <begin position="1"/>
        <end position="22"/>
    </location>
</feature>
<dbReference type="SUPFAM" id="SSF53474">
    <property type="entry name" value="alpha/beta-Hydrolases"/>
    <property type="match status" value="1"/>
</dbReference>
<sequence>MCRFLGVVIALLCCQGIALCSGQESRLVEIAQGPVKGYKDTEYDIYTFYDIPYATAPTGLDRFKSPLPPPTWSKVFEAVDKVTICPQGNLMRFLPDVKTMQEDCLTASVYVPDTIQKHLPVVVYVHGGAYVMGWGNMVTPKNFVKSKKVIAVTFNYRLGAHGFLCLGTNDVPGNAGMKDQVALLRWVQKNIAKFGGDPNDVTIAGYSAGSASVDLLMISKITDNLFKRVIPESGANTAVFSVQVDPIQNAKEYAKLITTKKFEDLRDLEKFFKTITYDQLNSGDVMNRTDSSFLMVPCVERDLGQEVFLDDSPVNILKSGNYKKVPMLYGFTDMEGLLRIEYFDTWKDLMNDNFSDFLPIDLKFKSKMEKEQVAERVKRFYFGDKTVSKETVLAYVDYFTDVIFAYATIRSVKLQVEAGNDQIYLYEYSYYDDETPSVPYTNNVRGANHCSQTMFVLDGWNKFINRTSDSDAFKKHVKNMRKIWLDFMTTGKPVPEGSDLPKWPPVGANRSPYMSLGKTIELKSSLLKERTEFWDDIYEKYYPNPMPPTSLVHTEL</sequence>
<evidence type="ECO:0000256" key="3">
    <source>
        <dbReference type="ARBA" id="ARBA00022801"/>
    </source>
</evidence>